<organism evidence="2 3">
    <name type="scientific">Zoogloea ramigera</name>
    <dbReference type="NCBI Taxonomy" id="350"/>
    <lineage>
        <taxon>Bacteria</taxon>
        <taxon>Pseudomonadati</taxon>
        <taxon>Pseudomonadota</taxon>
        <taxon>Betaproteobacteria</taxon>
        <taxon>Rhodocyclales</taxon>
        <taxon>Zoogloeaceae</taxon>
        <taxon>Zoogloea</taxon>
    </lineage>
</organism>
<evidence type="ECO:0000259" key="1">
    <source>
        <dbReference type="Pfam" id="PF24793"/>
    </source>
</evidence>
<keyword evidence="3" id="KW-1185">Reference proteome</keyword>
<dbReference type="Proteomes" id="UP000318422">
    <property type="component" value="Unassembled WGS sequence"/>
</dbReference>
<protein>
    <recommendedName>
        <fullName evidence="1">Glucosamine inositolphosphorylceramide transferase 1 N-terminal domain-containing protein</fullName>
    </recommendedName>
</protein>
<gene>
    <name evidence="2" type="ORF">ZRA01_08460</name>
</gene>
<evidence type="ECO:0000313" key="2">
    <source>
        <dbReference type="EMBL" id="GEC94773.1"/>
    </source>
</evidence>
<dbReference type="OrthoDB" id="3771157at2"/>
<evidence type="ECO:0000313" key="3">
    <source>
        <dbReference type="Proteomes" id="UP000318422"/>
    </source>
</evidence>
<dbReference type="InterPro" id="IPR023296">
    <property type="entry name" value="Glyco_hydro_beta-prop_sf"/>
</dbReference>
<proteinExistence type="predicted"/>
<sequence>MSPLTLSRTPSSALRLAIFVPGGPVPAWVARLVGDCTGLPDIELVALLRDGVALPEADWADRLDGLVFDRGSSPLRLVPLEAPAGAAEWSGADANVAAGWLAGQGCDVLVDLRLSPFALAPGPAHHWTLMLAGRPAVDPLAGAAPVVDGEDSTEIRLEAVADGAPVDASLGASCSFSIRRNRRRAIAKGMGMVRRALLRLARGSAGEGTDAGTPAAAWVPAEAPAAAARFTTLLQRGVSRSALKALHRDQWGIALALGEAICLDPARARLIYPPADRFWADPMVWPAEGGGWWVFIEEVIYREGKGTLQAIRVHPNGDWEPPVPVMRRPWHLSYPFVFEWNGELWMVPESGANRTVELYRCVGLPDRWEKVQDIFTGIDLVDATLFAHDGRWWLLGNVSEPGADKHDELHAFHAETPLGPWLPHAANPVVADARFARPAGPVFMHEGRLLRPAQVCVPEYGHALSLQCIDRLTPSEYAEHTEGHIAPGWRPGIDCVHTLSHQPGLTAFDFLVRRPRFAPWRLPQSAPLTAAGNDEGTPA</sequence>
<dbReference type="InterPro" id="IPR056442">
    <property type="entry name" value="GINT1_N"/>
</dbReference>
<dbReference type="AlphaFoldDB" id="A0A4Y4CU37"/>
<dbReference type="SUPFAM" id="SSF75005">
    <property type="entry name" value="Arabinanase/levansucrase/invertase"/>
    <property type="match status" value="1"/>
</dbReference>
<name>A0A4Y4CU37_ZOORA</name>
<dbReference type="RefSeq" id="WP_141349641.1">
    <property type="nucleotide sequence ID" value="NZ_BJNV01000010.1"/>
</dbReference>
<accession>A0A4Y4CU37</accession>
<dbReference type="Pfam" id="PF24793">
    <property type="entry name" value="GINT1_N"/>
    <property type="match status" value="1"/>
</dbReference>
<reference evidence="2 3" key="1">
    <citation type="submission" date="2019-06" db="EMBL/GenBank/DDBJ databases">
        <title>Whole genome shotgun sequence of Zoogloea ramigera NBRC 15342.</title>
        <authorList>
            <person name="Hosoyama A."/>
            <person name="Uohara A."/>
            <person name="Ohji S."/>
            <person name="Ichikawa N."/>
        </authorList>
    </citation>
    <scope>NUCLEOTIDE SEQUENCE [LARGE SCALE GENOMIC DNA]</scope>
    <source>
        <strain evidence="2 3">NBRC 15342</strain>
    </source>
</reference>
<feature type="domain" description="Glucosamine inositolphosphorylceramide transferase 1 N-terminal" evidence="1">
    <location>
        <begin position="277"/>
        <end position="479"/>
    </location>
</feature>
<dbReference type="EMBL" id="BJNV01000010">
    <property type="protein sequence ID" value="GEC94773.1"/>
    <property type="molecule type" value="Genomic_DNA"/>
</dbReference>
<dbReference type="Gene3D" id="2.115.10.20">
    <property type="entry name" value="Glycosyl hydrolase domain, family 43"/>
    <property type="match status" value="1"/>
</dbReference>
<comment type="caution">
    <text evidence="2">The sequence shown here is derived from an EMBL/GenBank/DDBJ whole genome shotgun (WGS) entry which is preliminary data.</text>
</comment>